<organism evidence="3 4">
    <name type="scientific">Dictyostelium purpureum</name>
    <name type="common">Slime mold</name>
    <dbReference type="NCBI Taxonomy" id="5786"/>
    <lineage>
        <taxon>Eukaryota</taxon>
        <taxon>Amoebozoa</taxon>
        <taxon>Evosea</taxon>
        <taxon>Eumycetozoa</taxon>
        <taxon>Dictyostelia</taxon>
        <taxon>Dictyosteliales</taxon>
        <taxon>Dictyosteliaceae</taxon>
        <taxon>Dictyostelium</taxon>
    </lineage>
</organism>
<feature type="transmembrane region" description="Helical" evidence="2">
    <location>
        <begin position="12"/>
        <end position="33"/>
    </location>
</feature>
<dbReference type="AlphaFoldDB" id="F1A2Y4"/>
<dbReference type="Pfam" id="PF05725">
    <property type="entry name" value="FNIP"/>
    <property type="match status" value="2"/>
</dbReference>
<accession>F1A2Y4</accession>
<dbReference type="FunCoup" id="F1A2Y4">
    <property type="interactions" value="23"/>
</dbReference>
<dbReference type="PANTHER" id="PTHR32134">
    <property type="entry name" value="FNIP REPEAT-CONTAINING PROTEIN"/>
    <property type="match status" value="1"/>
</dbReference>
<evidence type="ECO:0000313" key="3">
    <source>
        <dbReference type="EMBL" id="EGC29450.1"/>
    </source>
</evidence>
<keyword evidence="2" id="KW-0472">Membrane</keyword>
<keyword evidence="4" id="KW-1185">Reference proteome</keyword>
<dbReference type="KEGG" id="dpp:DICPUDRAFT_158973"/>
<keyword evidence="2" id="KW-1133">Transmembrane helix</keyword>
<dbReference type="InterPro" id="IPR051251">
    <property type="entry name" value="STK_FNIP-Repeat"/>
</dbReference>
<dbReference type="VEuPathDB" id="AmoebaDB:DICPUDRAFT_158973"/>
<dbReference type="EMBL" id="GL871431">
    <property type="protein sequence ID" value="EGC29450.1"/>
    <property type="molecule type" value="Genomic_DNA"/>
</dbReference>
<reference evidence="4" key="1">
    <citation type="journal article" date="2011" name="Genome Biol.">
        <title>Comparative genomics of the social amoebae Dictyostelium discoideum and Dictyostelium purpureum.</title>
        <authorList>
            <consortium name="US DOE Joint Genome Institute (JGI-PGF)"/>
            <person name="Sucgang R."/>
            <person name="Kuo A."/>
            <person name="Tian X."/>
            <person name="Salerno W."/>
            <person name="Parikh A."/>
            <person name="Feasley C.L."/>
            <person name="Dalin E."/>
            <person name="Tu H."/>
            <person name="Huang E."/>
            <person name="Barry K."/>
            <person name="Lindquist E."/>
            <person name="Shapiro H."/>
            <person name="Bruce D."/>
            <person name="Schmutz J."/>
            <person name="Salamov A."/>
            <person name="Fey P."/>
            <person name="Gaudet P."/>
            <person name="Anjard C."/>
            <person name="Babu M.M."/>
            <person name="Basu S."/>
            <person name="Bushmanova Y."/>
            <person name="van der Wel H."/>
            <person name="Katoh-Kurasawa M."/>
            <person name="Dinh C."/>
            <person name="Coutinho P.M."/>
            <person name="Saito T."/>
            <person name="Elias M."/>
            <person name="Schaap P."/>
            <person name="Kay R.R."/>
            <person name="Henrissat B."/>
            <person name="Eichinger L."/>
            <person name="Rivero F."/>
            <person name="Putnam N.H."/>
            <person name="West C.M."/>
            <person name="Loomis W.F."/>
            <person name="Chisholm R.L."/>
            <person name="Shaulsky G."/>
            <person name="Strassmann J.E."/>
            <person name="Queller D.C."/>
            <person name="Kuspa A."/>
            <person name="Grigoriev I.V."/>
        </authorList>
    </citation>
    <scope>NUCLEOTIDE SEQUENCE [LARGE SCALE GENOMIC DNA]</scope>
    <source>
        <strain evidence="4">QSDP1</strain>
    </source>
</reference>
<feature type="transmembrane region" description="Helical" evidence="2">
    <location>
        <begin position="39"/>
        <end position="65"/>
    </location>
</feature>
<evidence type="ECO:0000256" key="1">
    <source>
        <dbReference type="ARBA" id="ARBA00022737"/>
    </source>
</evidence>
<dbReference type="InParanoid" id="F1A2Y4"/>
<dbReference type="Proteomes" id="UP000001064">
    <property type="component" value="Unassembled WGS sequence"/>
</dbReference>
<evidence type="ECO:0000256" key="2">
    <source>
        <dbReference type="SAM" id="Phobius"/>
    </source>
</evidence>
<sequence length="770" mass="88144">MDRIEKICKALVSGGAILAGTTLLVVGVVLSPITCGMSIVGIAAGVAALSIGVGSILGGVTGVILTSKISYKETKEAIQQLEELEKIIGTMVKIANLGENKEISTKLIQNLTNLKDKQLDFNKIFCNICHQMVNDPLILPYNDASFNYEIYCKECIHGHYKNNCTNSFNVPSPFKRMFNLQDLIEVSYETKNRLEQAKKDIVEINKNLLDLDSFRNYKFKPFLNRLVLENYTLNENVSLESLPMNIESLLLGSYTFRVIPQWLKSLDMEYQRIETLMQIFNSSPAIKLERLRLYKNWEINEQELPPNLLPPSLTCLKLDPYGYQIRKGVLPPNLKQLDIKFIESPTLCDCFETDSLPKSLLMLRVFNKQVTLNTSILPDSLEELFFPFNCDIQLTNNFEQISFPNSLSKLTLAINQFNDIKLPDNLKEFNLFTKSELDENIIESIALPCSLQLLNIHSSTKQSQLTKKIIPNKVKSLMIQCSQIIDSSGLSILSNSIEKLEFQYTIADIEDCYKGFNQRILHYQLPLSLTSLSFSSIGLYNNGGFPLDDNIFPQTLTYINFGSEFNQPLGNSLPKSGNLKTVILSHQFNQIIEPESIPSSVELLQINNYLYEHRIDFPNRDNPNIMVKVYGLDIYLSHFRSNPGIIKKIHIPFSDNKLQDYKLQDFYNLEYLEIYFTKNQPLLAQDLPRNNKIKTLSIYGFGFKEEINLEDFQQLETLIINNSRTKIKAPTYNNPDEIVYNFYNLKSIIVSNSNTDFLDFLNEVFYQFIN</sequence>
<evidence type="ECO:0000313" key="4">
    <source>
        <dbReference type="Proteomes" id="UP000001064"/>
    </source>
</evidence>
<proteinExistence type="predicted"/>
<dbReference type="InterPro" id="IPR008615">
    <property type="entry name" value="FNIP"/>
</dbReference>
<dbReference type="GeneID" id="10505342"/>
<dbReference type="PANTHER" id="PTHR32134:SF169">
    <property type="entry name" value="FNIP REPEAT-CONTAINING PROTEIN-RELATED"/>
    <property type="match status" value="1"/>
</dbReference>
<name>F1A2Y4_DICPU</name>
<keyword evidence="1" id="KW-0677">Repeat</keyword>
<keyword evidence="2" id="KW-0812">Transmembrane</keyword>
<gene>
    <name evidence="3" type="ORF">DICPUDRAFT_158973</name>
</gene>
<dbReference type="RefSeq" id="XP_003294028.1">
    <property type="nucleotide sequence ID" value="XM_003293980.1"/>
</dbReference>
<protein>
    <submittedName>
        <fullName evidence="3">Uncharacterized protein</fullName>
    </submittedName>
</protein>